<dbReference type="InterPro" id="IPR008920">
    <property type="entry name" value="TF_FadR/GntR_C"/>
</dbReference>
<dbReference type="Gene3D" id="1.20.120.530">
    <property type="entry name" value="GntR ligand-binding domain-like"/>
    <property type="match status" value="1"/>
</dbReference>
<dbReference type="PATRIC" id="fig|443610.3.peg.2902"/>
<dbReference type="CDD" id="cd07377">
    <property type="entry name" value="WHTH_GntR"/>
    <property type="match status" value="1"/>
</dbReference>
<dbReference type="GO" id="GO:0003700">
    <property type="term" value="F:DNA-binding transcription factor activity"/>
    <property type="evidence" value="ECO:0007669"/>
    <property type="project" value="InterPro"/>
</dbReference>
<dbReference type="InterPro" id="IPR036390">
    <property type="entry name" value="WH_DNA-bd_sf"/>
</dbReference>
<keyword evidence="3" id="KW-0804">Transcription</keyword>
<dbReference type="AlphaFoldDB" id="A0A0F5FYY0"/>
<evidence type="ECO:0000259" key="4">
    <source>
        <dbReference type="PROSITE" id="PS50949"/>
    </source>
</evidence>
<accession>A0A0F5FYY0</accession>
<evidence type="ECO:0000256" key="2">
    <source>
        <dbReference type="ARBA" id="ARBA00023125"/>
    </source>
</evidence>
<protein>
    <submittedName>
        <fullName evidence="5">GntR family transcriptional regulator</fullName>
    </submittedName>
</protein>
<dbReference type="SMART" id="SM00345">
    <property type="entry name" value="HTH_GNTR"/>
    <property type="match status" value="1"/>
</dbReference>
<comment type="caution">
    <text evidence="5">The sequence shown here is derived from an EMBL/GenBank/DDBJ whole genome shotgun (WGS) entry which is preliminary data.</text>
</comment>
<keyword evidence="6" id="KW-1185">Reference proteome</keyword>
<evidence type="ECO:0000313" key="5">
    <source>
        <dbReference type="EMBL" id="KKB13412.1"/>
    </source>
</evidence>
<dbReference type="Pfam" id="PF00392">
    <property type="entry name" value="GntR"/>
    <property type="match status" value="1"/>
</dbReference>
<dbReference type="Pfam" id="PF07729">
    <property type="entry name" value="FCD"/>
    <property type="match status" value="1"/>
</dbReference>
<dbReference type="GO" id="GO:0003677">
    <property type="term" value="F:DNA binding"/>
    <property type="evidence" value="ECO:0007669"/>
    <property type="project" value="UniProtKB-KW"/>
</dbReference>
<dbReference type="InterPro" id="IPR000524">
    <property type="entry name" value="Tscrpt_reg_HTH_GntR"/>
</dbReference>
<dbReference type="SUPFAM" id="SSF46785">
    <property type="entry name" value="Winged helix' DNA-binding domain"/>
    <property type="match status" value="1"/>
</dbReference>
<dbReference type="InterPro" id="IPR011711">
    <property type="entry name" value="GntR_C"/>
</dbReference>
<dbReference type="SMART" id="SM00895">
    <property type="entry name" value="FCD"/>
    <property type="match status" value="1"/>
</dbReference>
<keyword evidence="2" id="KW-0238">DNA-binding</keyword>
<feature type="domain" description="HTH gntR-type" evidence="4">
    <location>
        <begin position="15"/>
        <end position="83"/>
    </location>
</feature>
<proteinExistence type="predicted"/>
<gene>
    <name evidence="5" type="ORF">VE25_02145</name>
</gene>
<reference evidence="5 6" key="1">
    <citation type="submission" date="2015-03" db="EMBL/GenBank/DDBJ databases">
        <authorList>
            <person name="Hassan Y.I."/>
            <person name="Lepp D."/>
            <person name="Li X.-Z."/>
            <person name="Zhou T."/>
        </authorList>
    </citation>
    <scope>NUCLEOTIDE SEQUENCE [LARGE SCALE GENOMIC DNA]</scope>
    <source>
        <strain evidence="5 6">BD-c194</strain>
    </source>
</reference>
<dbReference type="PANTHER" id="PTHR43537">
    <property type="entry name" value="TRANSCRIPTIONAL REGULATOR, GNTR FAMILY"/>
    <property type="match status" value="1"/>
</dbReference>
<evidence type="ECO:0000256" key="3">
    <source>
        <dbReference type="ARBA" id="ARBA00023163"/>
    </source>
</evidence>
<evidence type="ECO:0000313" key="6">
    <source>
        <dbReference type="Proteomes" id="UP000033632"/>
    </source>
</evidence>
<keyword evidence="1" id="KW-0805">Transcription regulation</keyword>
<dbReference type="SUPFAM" id="SSF48008">
    <property type="entry name" value="GntR ligand-binding domain-like"/>
    <property type="match status" value="1"/>
</dbReference>
<sequence>MTIEAETGRPAARKPKLAALVVSQLRKRFSAGEFARGDKLPTENQLTMEYQVSRTVIREAIATLAADGLVEARQGAGVFVIANLSAAIRSIGSETGSRISDAINVLEVRMGIEIESAGLAALRRTSSQDAAIHEAYHEFDRLLELGLPTGKADFSLHRAIAAGTNNPFYVQVLDALGSRTIPCDISSPWATEGVLTRDYQAGLQAEHWQIISAISMGDAETSREAMRAHLSRSQERYRARLKATRAVSPRNTQA</sequence>
<dbReference type="Proteomes" id="UP000033632">
    <property type="component" value="Unassembled WGS sequence"/>
</dbReference>
<dbReference type="OrthoDB" id="9809707at2"/>
<organism evidence="5 6">
    <name type="scientific">Devosia geojensis</name>
    <dbReference type="NCBI Taxonomy" id="443610"/>
    <lineage>
        <taxon>Bacteria</taxon>
        <taxon>Pseudomonadati</taxon>
        <taxon>Pseudomonadota</taxon>
        <taxon>Alphaproteobacteria</taxon>
        <taxon>Hyphomicrobiales</taxon>
        <taxon>Devosiaceae</taxon>
        <taxon>Devosia</taxon>
    </lineage>
</organism>
<dbReference type="STRING" id="443610.VE25_02145"/>
<dbReference type="InterPro" id="IPR036388">
    <property type="entry name" value="WH-like_DNA-bd_sf"/>
</dbReference>
<dbReference type="PANTHER" id="PTHR43537:SF5">
    <property type="entry name" value="UXU OPERON TRANSCRIPTIONAL REGULATOR"/>
    <property type="match status" value="1"/>
</dbReference>
<dbReference type="PRINTS" id="PR00035">
    <property type="entry name" value="HTHGNTR"/>
</dbReference>
<dbReference type="EMBL" id="JZEX01000032">
    <property type="protein sequence ID" value="KKB13412.1"/>
    <property type="molecule type" value="Genomic_DNA"/>
</dbReference>
<evidence type="ECO:0000256" key="1">
    <source>
        <dbReference type="ARBA" id="ARBA00023015"/>
    </source>
</evidence>
<name>A0A0F5FYY0_9HYPH</name>
<dbReference type="RefSeq" id="WP_046106943.1">
    <property type="nucleotide sequence ID" value="NZ_JZEX01000032.1"/>
</dbReference>
<dbReference type="PROSITE" id="PS50949">
    <property type="entry name" value="HTH_GNTR"/>
    <property type="match status" value="1"/>
</dbReference>
<dbReference type="Gene3D" id="1.10.10.10">
    <property type="entry name" value="Winged helix-like DNA-binding domain superfamily/Winged helix DNA-binding domain"/>
    <property type="match status" value="1"/>
</dbReference>